<keyword evidence="3" id="KW-1185">Reference proteome</keyword>
<evidence type="ECO:0008006" key="4">
    <source>
        <dbReference type="Google" id="ProtNLM"/>
    </source>
</evidence>
<accession>A0A1M6C1R0</accession>
<name>A0A1M6C1R0_9FIRM</name>
<protein>
    <recommendedName>
        <fullName evidence="4">Prepilin-type N-terminal cleavage/methylation domain-containing protein</fullName>
    </recommendedName>
</protein>
<organism evidence="2 3">
    <name type="scientific">Geosporobacter subterraneus DSM 17957</name>
    <dbReference type="NCBI Taxonomy" id="1121919"/>
    <lineage>
        <taxon>Bacteria</taxon>
        <taxon>Bacillati</taxon>
        <taxon>Bacillota</taxon>
        <taxon>Clostridia</taxon>
        <taxon>Peptostreptococcales</taxon>
        <taxon>Thermotaleaceae</taxon>
        <taxon>Geosporobacter</taxon>
    </lineage>
</organism>
<keyword evidence="1" id="KW-1133">Transmembrane helix</keyword>
<evidence type="ECO:0000256" key="1">
    <source>
        <dbReference type="SAM" id="Phobius"/>
    </source>
</evidence>
<dbReference type="STRING" id="1121919.SAMN02745975_00131"/>
<gene>
    <name evidence="2" type="ORF">SAMN02745975_00131</name>
</gene>
<evidence type="ECO:0000313" key="3">
    <source>
        <dbReference type="Proteomes" id="UP000184536"/>
    </source>
</evidence>
<feature type="transmembrane region" description="Helical" evidence="1">
    <location>
        <begin position="27"/>
        <end position="47"/>
    </location>
</feature>
<reference evidence="3" key="1">
    <citation type="submission" date="2016-11" db="EMBL/GenBank/DDBJ databases">
        <authorList>
            <person name="Varghese N."/>
            <person name="Submissions S."/>
        </authorList>
    </citation>
    <scope>NUCLEOTIDE SEQUENCE [LARGE SCALE GENOMIC DNA]</scope>
    <source>
        <strain evidence="3">DSM 17957</strain>
    </source>
</reference>
<keyword evidence="1" id="KW-0812">Transmembrane</keyword>
<sequence>MCLPVGECYSKMKFSVLNEKGYSALELLITLVLACFLLLPLCTYFIYHYQCFIKAEDQLEVQYHMQIAMETLVDKLVFAKGIQSVQFYDASRTHVRKIVFDNSAQGDHVKKKLVIEHRQAVKSLWYGYGNDANVIFANDITYFFVEPIEGTYQNCRGIKIILRGSRGSEVFEGENVVFFRNYDRE</sequence>
<proteinExistence type="predicted"/>
<evidence type="ECO:0000313" key="2">
    <source>
        <dbReference type="EMBL" id="SHI54949.1"/>
    </source>
</evidence>
<dbReference type="EMBL" id="FQZV01000003">
    <property type="protein sequence ID" value="SHI54949.1"/>
    <property type="molecule type" value="Genomic_DNA"/>
</dbReference>
<keyword evidence="1" id="KW-0472">Membrane</keyword>
<dbReference type="Proteomes" id="UP000184536">
    <property type="component" value="Unassembled WGS sequence"/>
</dbReference>
<dbReference type="AlphaFoldDB" id="A0A1M6C1R0"/>